<dbReference type="Proteomes" id="UP000250043">
    <property type="component" value="Unassembled WGS sequence"/>
</dbReference>
<dbReference type="EMBL" id="KV722577">
    <property type="protein sequence ID" value="OCH85549.1"/>
    <property type="molecule type" value="Genomic_DNA"/>
</dbReference>
<proteinExistence type="predicted"/>
<name>A0A8E2ALH4_9APHY</name>
<organism evidence="1 2">
    <name type="scientific">Obba rivulosa</name>
    <dbReference type="NCBI Taxonomy" id="1052685"/>
    <lineage>
        <taxon>Eukaryota</taxon>
        <taxon>Fungi</taxon>
        <taxon>Dikarya</taxon>
        <taxon>Basidiomycota</taxon>
        <taxon>Agaricomycotina</taxon>
        <taxon>Agaricomycetes</taxon>
        <taxon>Polyporales</taxon>
        <taxon>Gelatoporiaceae</taxon>
        <taxon>Obba</taxon>
    </lineage>
</organism>
<dbReference type="OrthoDB" id="2771500at2759"/>
<evidence type="ECO:0000313" key="1">
    <source>
        <dbReference type="EMBL" id="OCH85549.1"/>
    </source>
</evidence>
<accession>A0A8E2ALH4</accession>
<dbReference type="AlphaFoldDB" id="A0A8E2ALH4"/>
<sequence>MTQHVFPPTGSGDSISNSELNKLKDSFRTLISDHRDIQQLFVSVQSKLEETGHIEQPLLEKWQKLRMTYNRLSSHSKRNAGKCATCLDEYIYTITPTALSSIRPRDKELMINNFLAATANRQEEAEQLSDDFENLAHNIETFQLKVANVFQEKDEATGAWENLCKDFKEFWKAVSDLVAKLLNSFRSFLSKLGVFQLSCFGKNIYFELPEYSKLPSDSGKIKMDCKNLADKLRGFKGAWHLVMLNCSNLRDNVKMAKQMDLSPAAANANLTRAANILAPLAQCLLSYSKGEEPQ</sequence>
<keyword evidence="2" id="KW-1185">Reference proteome</keyword>
<protein>
    <submittedName>
        <fullName evidence="1">Uncharacterized protein</fullName>
    </submittedName>
</protein>
<evidence type="ECO:0000313" key="2">
    <source>
        <dbReference type="Proteomes" id="UP000250043"/>
    </source>
</evidence>
<gene>
    <name evidence="1" type="ORF">OBBRIDRAFT_798050</name>
</gene>
<reference evidence="1 2" key="1">
    <citation type="submission" date="2016-07" db="EMBL/GenBank/DDBJ databases">
        <title>Draft genome of the white-rot fungus Obba rivulosa 3A-2.</title>
        <authorList>
            <consortium name="DOE Joint Genome Institute"/>
            <person name="Miettinen O."/>
            <person name="Riley R."/>
            <person name="Acob R."/>
            <person name="Barry K."/>
            <person name="Cullen D."/>
            <person name="De Vries R."/>
            <person name="Hainaut M."/>
            <person name="Hatakka A."/>
            <person name="Henrissat B."/>
            <person name="Hilden K."/>
            <person name="Kuo R."/>
            <person name="Labutti K."/>
            <person name="Lipzen A."/>
            <person name="Makela M.R."/>
            <person name="Sandor L."/>
            <person name="Spatafora J.W."/>
            <person name="Grigoriev I.V."/>
            <person name="Hibbett D.S."/>
        </authorList>
    </citation>
    <scope>NUCLEOTIDE SEQUENCE [LARGE SCALE GENOMIC DNA]</scope>
    <source>
        <strain evidence="1 2">3A-2</strain>
    </source>
</reference>